<accession>A0A6B9HC88</accession>
<dbReference type="GO" id="GO:0003968">
    <property type="term" value="F:RNA-directed RNA polymerase activity"/>
    <property type="evidence" value="ECO:0007669"/>
    <property type="project" value="UniProtKB-EC"/>
</dbReference>
<name>A0A6B9HC88_9VIRU</name>
<dbReference type="EMBL" id="MN548095">
    <property type="protein sequence ID" value="QGY72639.1"/>
    <property type="molecule type" value="Genomic_RNA"/>
</dbReference>
<evidence type="ECO:0000256" key="5">
    <source>
        <dbReference type="ARBA" id="ARBA00030436"/>
    </source>
</evidence>
<dbReference type="PROSITE" id="PS50525">
    <property type="entry name" value="RDRP_SSRNA_NEG_SEG"/>
    <property type="match status" value="1"/>
</dbReference>
<evidence type="ECO:0000256" key="2">
    <source>
        <dbReference type="ARBA" id="ARBA00018602"/>
    </source>
</evidence>
<protein>
    <recommendedName>
        <fullName evidence="2">RNA-directed RNA polymerase L</fullName>
        <ecNumber evidence="1">2.7.7.48</ecNumber>
    </recommendedName>
    <alternativeName>
        <fullName evidence="4">Large structural protein</fullName>
    </alternativeName>
    <alternativeName>
        <fullName evidence="6">Replicase</fullName>
    </alternativeName>
    <alternativeName>
        <fullName evidence="5">Transcriptase</fullName>
    </alternativeName>
</protein>
<dbReference type="GO" id="GO:0039694">
    <property type="term" value="P:viral RNA genome replication"/>
    <property type="evidence" value="ECO:0007669"/>
    <property type="project" value="InterPro"/>
</dbReference>
<dbReference type="InterPro" id="IPR007099">
    <property type="entry name" value="RNA-dir_pol_NSvirus"/>
</dbReference>
<sequence length="2265" mass="269383">MMSKETFISDRFHYWRTIQMRYSFDDTTIPMTFLRTTNESNYDTHSNEVVISPDKMYIPMRYLEEDYTDETIYELFFEMKTGVFTCPPEPLYVFSPLEWRLAQKFAKSDERIKMYEENLKNSTESFRMDSILYLKMLNEIDRKEMSKLELKYHPIMAEMENYKEALDRGYTLMSPMGELTKMNLMNKIQKSEESHTHMNMLFQDEYMRRNEWDHDDDNFDLDTIVSRVTEWKTNELSLKKMKMWNKTRHNIFGMEVLRAMSWEVPEKFDQSMAEIFNYEGPEDRKTPDYYLIEADRIVLFDFAVTTGDPGDVADKKTKKYEELRENLARHLKKQVEFYPIVWKINSNKYFWMPDFMQNSRASLKKSEKLEILKTLYQKISNMENYDKFRLMTEEMGMTEKELDDKILLYDKLIDSVTQMYNFKDKKTCSITKVRENNWNFNNMKVNYKDDPIYKKMEDLKMIDEDQYLEYTADMIADSYKKKNLPKYLKQTLDFDKDRMLSMIKTEKEKQEEVRRNHNKNPIMKNPTIFKYPNMKFFGNYMKETETSNPFYFWRHTEELADGTVYLDVTPHMDELAAEKEKMQMKEEFYERAGLGSDEIEDSSLIEAISKSMQNMMDDMALEDMQKYDKELNKEEKLRPLLWSELWNTLSFYTDMMENICYLDGRRHLRKSDGGKGSTVMKNFDRYTMLIKKGSKLTAEKQIRVKIIAHKNDILNDENRAFKKWREMPEDPEYWMTKWLTVSATDIKHFVKIKWTAVGMYSDMIDRNLENKKDTVMNTDEEEYLSMLTDRNMYMFLIMLEHKRGTSTSSQLNRYLMHSATAYLTNRDKLIKEVFSGATRSILESDLKMKQMNWYKLMLDRMPSISHDKIKNLMSTDSGYDRLMLPSFFDVSEDIEFSEMMNEIYVCNLFEKESGFADHRSKGIVEKMMAAEIHYRDVKEKDWSKGKIEDMPEFFKSEDELHFFDEKFVYSASKKYFKDKTNKLKFRKAMADALTFTVNNAMMMTSSLTGGPFKSEVLRFNNKIQKSKSFLTLFEAVEECSSNLLCALISRDEIIDAIFALFPKAQIGGHREILIQSVKLRIMVKMLETISRKFCDEHEKEMLTKNDKKARIQSDKMSEYKELMMALKSRKKDSLFFSFNSDATRWSPGFVMENFMTFVAGWDLNDDMMDFMQTTIMSFSEKKMLTPDNLVKKWEKKPGDQKESSDAIEMYRQETMSNSGYVIIESGMGQGMFHYLSSIYHCIMDDAVDYCITQNLWKVYRAKIRGSTMISSDDKTKINMILMTETKYANEILDLYIVTIDLAYRLSNIHTNWKKSGLSFVITEFNSLFSIGKRMCWASLKDIYTANSLPDLTAPEEAVKFIMSNMRRCLEHGVYLSTIKIMMLCSRLQLIRYYRMNESLIQHLMGQLDCKEEDLPFQLGFVPLKFPVETLIYGPELHMYNPENSMETRKFYSNLYTANTSEYTKLSKGVVPFTEDYSGKFWLELPSRLDQKIKDIKKDFFNDKLKEKPDEIMARVDKYSLNIHSPIQDFTNYKNYSSTYFIGMNRKYEFQETVVVHSLIRSLQLSRERAMIYPLSKEMRDAESEFLELSKKRDLSEIEDSRLDELTMIRERKYSDLPSFVNFILNRVNKNSSQFFLDGLTKVYKEALDNSKKIKNLSKVVKNFHPTMRTLRFYSSSVGLDSSVNDLINYMFNTSFDPKNSTIKSFNNLKNMMGNNTPIEEIIKQPFRFVMNLFKDEEFPLKRFKDFLSYYNKNLRFIKINMLSDRPCTGSAKNNIMNMYCTRSHSYYSYEDKSRQMMEETDIKFLTEVSTRSKEYTNMESNDYTIDDLIINEDDRNITRSAKLYNLCYGRPCKVNQMESRRIEYRNYKRKNYELTIMTDFVFFVRIKTHKKSFLKKNKVVELYRFTNRYSNVSMALINELKRETMEDEYTSVLWKTNSEFSDQFDVAYDFAPLSNMVGIVKYSNLYWIFKLKVNIQKVKDEDGLEFTFLRDHYTMHKDAMMSMKFKNPWDTEKWTLKDMMAADMNLDQLNTVFRENNMFQEDFLKLSTERSVMTENEKEEELSNYYSMMGNFNLKESLTDFFGIAEKFSTDVASLDATMGMDETYNSSENIEKDFKFANLPMLFDKMSDAPSETESEDTNVDKRTSLLTCFDKMINDAFKISLQLKKEDMKRFYRYCLNTDKMQNFHNFLIWNIKDIYKDDISDTLTILVYNMVLKNSTFLGVVNPSQKVTLKKPPNIEMARKTAVIEKYSEKNRMEMMNVMDMF</sequence>
<evidence type="ECO:0000256" key="3">
    <source>
        <dbReference type="ARBA" id="ARBA00022679"/>
    </source>
</evidence>
<keyword evidence="3" id="KW-0808">Transferase</keyword>
<evidence type="ECO:0000256" key="6">
    <source>
        <dbReference type="ARBA" id="ARBA00031012"/>
    </source>
</evidence>
<feature type="domain" description="RdRp catalytic" evidence="7">
    <location>
        <begin position="1125"/>
        <end position="1316"/>
    </location>
</feature>
<evidence type="ECO:0000259" key="7">
    <source>
        <dbReference type="PROSITE" id="PS50525"/>
    </source>
</evidence>
<evidence type="ECO:0000256" key="1">
    <source>
        <dbReference type="ARBA" id="ARBA00012494"/>
    </source>
</evidence>
<reference evidence="8" key="1">
    <citation type="journal article" date="2020" name="Virus Evol.">
        <title>Analysis of the virome associated to grapevine downy mildew lesions reveals new mycovirus lineages.</title>
        <authorList>
            <person name="Chiapello M."/>
            <person name="Rodriguez-Romero J."/>
            <person name="Ayllon M.A."/>
            <person name="Turina M."/>
        </authorList>
    </citation>
    <scope>NUCLEOTIDE SEQUENCE</scope>
    <source>
        <strain evidence="8">DMS3_DN37111</strain>
    </source>
</reference>
<evidence type="ECO:0000313" key="8">
    <source>
        <dbReference type="EMBL" id="QGY72639.1"/>
    </source>
</evidence>
<evidence type="ECO:0000256" key="4">
    <source>
        <dbReference type="ARBA" id="ARBA00030285"/>
    </source>
</evidence>
<proteinExistence type="predicted"/>
<organism evidence="8">
    <name type="scientific">Plasmopara viticola lesion associated mycobunyavirales-like virus 2</name>
    <dbReference type="NCBI Taxonomy" id="2689125"/>
    <lineage>
        <taxon>Viruses</taxon>
        <taxon>Riboviria</taxon>
        <taxon>Orthornavirae</taxon>
        <taxon>Negarnaviricota</taxon>
        <taxon>Polyploviricotina</taxon>
        <taxon>Ellioviricetes</taxon>
        <taxon>Bunyavirales</taxon>
    </lineage>
</organism>
<dbReference type="EC" id="2.7.7.48" evidence="1"/>